<evidence type="ECO:0000313" key="2">
    <source>
        <dbReference type="EMBL" id="GAA4977406.1"/>
    </source>
</evidence>
<gene>
    <name evidence="2" type="ORF">GCM10023205_51160</name>
</gene>
<protein>
    <submittedName>
        <fullName evidence="2">DUF397 domain-containing protein</fullName>
    </submittedName>
</protein>
<accession>A0ABP9HSW7</accession>
<dbReference type="Proteomes" id="UP001500466">
    <property type="component" value="Unassembled WGS sequence"/>
</dbReference>
<sequence>MNKLSLYQADKSDAVWVKSSFSADREGCCVELAQIDGGIAVRDSQDTGRPALCYTREELAAFVAGVKAGEFDRFL</sequence>
<comment type="caution">
    <text evidence="2">The sequence shown here is derived from an EMBL/GenBank/DDBJ whole genome shotgun (WGS) entry which is preliminary data.</text>
</comment>
<keyword evidence="3" id="KW-1185">Reference proteome</keyword>
<reference evidence="3" key="1">
    <citation type="journal article" date="2019" name="Int. J. Syst. Evol. Microbiol.">
        <title>The Global Catalogue of Microorganisms (GCM) 10K type strain sequencing project: providing services to taxonomists for standard genome sequencing and annotation.</title>
        <authorList>
            <consortium name="The Broad Institute Genomics Platform"/>
            <consortium name="The Broad Institute Genome Sequencing Center for Infectious Disease"/>
            <person name="Wu L."/>
            <person name="Ma J."/>
        </authorList>
    </citation>
    <scope>NUCLEOTIDE SEQUENCE [LARGE SCALE GENOMIC DNA]</scope>
    <source>
        <strain evidence="3">JCM 17986</strain>
    </source>
</reference>
<dbReference type="Pfam" id="PF04149">
    <property type="entry name" value="DUF397"/>
    <property type="match status" value="1"/>
</dbReference>
<dbReference type="RefSeq" id="WP_345678020.1">
    <property type="nucleotide sequence ID" value="NZ_BAABHS010000019.1"/>
</dbReference>
<name>A0ABP9HSW7_9ACTN</name>
<dbReference type="InterPro" id="IPR007278">
    <property type="entry name" value="DUF397"/>
</dbReference>
<dbReference type="EMBL" id="BAABHS010000019">
    <property type="protein sequence ID" value="GAA4977406.1"/>
    <property type="molecule type" value="Genomic_DNA"/>
</dbReference>
<feature type="domain" description="DUF397" evidence="1">
    <location>
        <begin position="14"/>
        <end position="67"/>
    </location>
</feature>
<evidence type="ECO:0000259" key="1">
    <source>
        <dbReference type="Pfam" id="PF04149"/>
    </source>
</evidence>
<evidence type="ECO:0000313" key="3">
    <source>
        <dbReference type="Proteomes" id="UP001500466"/>
    </source>
</evidence>
<organism evidence="2 3">
    <name type="scientific">Yinghuangia aomiensis</name>
    <dbReference type="NCBI Taxonomy" id="676205"/>
    <lineage>
        <taxon>Bacteria</taxon>
        <taxon>Bacillati</taxon>
        <taxon>Actinomycetota</taxon>
        <taxon>Actinomycetes</taxon>
        <taxon>Kitasatosporales</taxon>
        <taxon>Streptomycetaceae</taxon>
        <taxon>Yinghuangia</taxon>
    </lineage>
</organism>
<proteinExistence type="predicted"/>